<dbReference type="EMBL" id="WMYY01000003">
    <property type="protein sequence ID" value="MTR66507.1"/>
    <property type="molecule type" value="Genomic_DNA"/>
</dbReference>
<dbReference type="EMBL" id="CP133988">
    <property type="protein sequence ID" value="WNB84108.1"/>
    <property type="molecule type" value="Genomic_DNA"/>
</dbReference>
<evidence type="ECO:0000313" key="11">
    <source>
        <dbReference type="EMBL" id="MTR66507.1"/>
    </source>
</evidence>
<evidence type="ECO:0000313" key="16">
    <source>
        <dbReference type="Proteomes" id="UP000285725"/>
    </source>
</evidence>
<dbReference type="Proteomes" id="UP000462658">
    <property type="component" value="Unassembled WGS sequence"/>
</dbReference>
<dbReference type="EMBL" id="QRQU01000001">
    <property type="protein sequence ID" value="RHN27320.1"/>
    <property type="molecule type" value="Genomic_DNA"/>
</dbReference>
<dbReference type="GeneID" id="10835536"/>
<dbReference type="InterPro" id="IPR006214">
    <property type="entry name" value="Bax_inhibitor_1-related"/>
</dbReference>
<reference evidence="18 19" key="2">
    <citation type="journal article" date="2019" name="Nat. Med.">
        <title>A library of human gut bacterial isolates paired with longitudinal multiomics data enables mechanistic microbiome research.</title>
        <authorList>
            <person name="Poyet M."/>
            <person name="Groussin M."/>
            <person name="Gibbons S.M."/>
            <person name="Avila-Pacheco J."/>
            <person name="Jiang X."/>
            <person name="Kearney S.M."/>
            <person name="Perrotta A.R."/>
            <person name="Berdy B."/>
            <person name="Zhao S."/>
            <person name="Lieberman T.D."/>
            <person name="Swanson P.K."/>
            <person name="Smith M."/>
            <person name="Roesemann S."/>
            <person name="Alexander J.E."/>
            <person name="Rich S.A."/>
            <person name="Livny J."/>
            <person name="Vlamakis H."/>
            <person name="Clish C."/>
            <person name="Bullock K."/>
            <person name="Deik A."/>
            <person name="Scott J."/>
            <person name="Pierce K.A."/>
            <person name="Xavier R.J."/>
            <person name="Alm E.J."/>
        </authorList>
    </citation>
    <scope>NUCLEOTIDE SEQUENCE [LARGE SCALE GENOMIC DNA]</scope>
    <source>
        <strain evidence="12 19">BIOML-A1</strain>
        <strain evidence="10 21">BIOML-A10</strain>
        <strain evidence="11 20">BIOML-A12</strain>
        <strain evidence="9 18">BIOML-A18</strain>
    </source>
</reference>
<dbReference type="EMBL" id="WMYS01000001">
    <property type="protein sequence ID" value="MTR40329.1"/>
    <property type="molecule type" value="Genomic_DNA"/>
</dbReference>
<keyword evidence="5 6" id="KW-0472">Membrane</keyword>
<evidence type="ECO:0000256" key="2">
    <source>
        <dbReference type="ARBA" id="ARBA00010350"/>
    </source>
</evidence>
<dbReference type="Proteomes" id="UP000285773">
    <property type="component" value="Unassembled WGS sequence"/>
</dbReference>
<feature type="transmembrane region" description="Helical" evidence="6">
    <location>
        <begin position="20"/>
        <end position="43"/>
    </location>
</feature>
<feature type="transmembrane region" description="Helical" evidence="6">
    <location>
        <begin position="136"/>
        <end position="158"/>
    </location>
</feature>
<feature type="transmembrane region" description="Helical" evidence="6">
    <location>
        <begin position="82"/>
        <end position="102"/>
    </location>
</feature>
<evidence type="ECO:0000256" key="5">
    <source>
        <dbReference type="ARBA" id="ARBA00023136"/>
    </source>
</evidence>
<keyword evidence="3 6" id="KW-0812">Transmembrane</keyword>
<dbReference type="EMBL" id="WMZJ01000001">
    <property type="protein sequence ID" value="MTS53433.1"/>
    <property type="molecule type" value="Genomic_DNA"/>
</dbReference>
<dbReference type="Proteomes" id="UP001248323">
    <property type="component" value="Chromosome"/>
</dbReference>
<dbReference type="CDD" id="cd10432">
    <property type="entry name" value="BI-1-like_bacterial"/>
    <property type="match status" value="1"/>
</dbReference>
<evidence type="ECO:0000256" key="6">
    <source>
        <dbReference type="RuleBase" id="RU004379"/>
    </source>
</evidence>
<evidence type="ECO:0000313" key="20">
    <source>
        <dbReference type="Proteomes" id="UP000460220"/>
    </source>
</evidence>
<evidence type="ECO:0000313" key="21">
    <source>
        <dbReference type="Proteomes" id="UP000462658"/>
    </source>
</evidence>
<evidence type="ECO:0000256" key="4">
    <source>
        <dbReference type="ARBA" id="ARBA00022989"/>
    </source>
</evidence>
<feature type="transmembrane region" description="Helical" evidence="6">
    <location>
        <begin position="201"/>
        <end position="224"/>
    </location>
</feature>
<evidence type="ECO:0000313" key="14">
    <source>
        <dbReference type="EMBL" id="RHN27320.1"/>
    </source>
</evidence>
<gene>
    <name evidence="13" type="ORF">DW820_03605</name>
    <name evidence="14" type="ORF">DWZ19_02395</name>
    <name evidence="11" type="ORF">GMC73_04380</name>
    <name evidence="9" type="ORF">GMC75_01160</name>
    <name evidence="10" type="ORF">GMC80_02640</name>
    <name evidence="12" type="ORF">GMC94_00775</name>
    <name evidence="8" type="ORF">KH363_07090</name>
    <name evidence="7" type="ORF">KHX87_03140</name>
    <name evidence="15" type="ORF">RDV49_04570</name>
</gene>
<evidence type="ECO:0000313" key="17">
    <source>
        <dbReference type="Proteomes" id="UP000285773"/>
    </source>
</evidence>
<evidence type="ECO:0000313" key="10">
    <source>
        <dbReference type="EMBL" id="MTR62275.1"/>
    </source>
</evidence>
<keyword evidence="4 6" id="KW-1133">Transmembrane helix</keyword>
<dbReference type="Proteomes" id="UP000285725">
    <property type="component" value="Unassembled WGS sequence"/>
</dbReference>
<comment type="similarity">
    <text evidence="2 6">Belongs to the BI1 family.</text>
</comment>
<evidence type="ECO:0000313" key="12">
    <source>
        <dbReference type="EMBL" id="MTS53433.1"/>
    </source>
</evidence>
<accession>A0A0F3H5Z0</accession>
<feature type="transmembrane region" description="Helical" evidence="6">
    <location>
        <begin position="109"/>
        <end position="130"/>
    </location>
</feature>
<feature type="transmembrane region" description="Helical" evidence="6">
    <location>
        <begin position="55"/>
        <end position="76"/>
    </location>
</feature>
<dbReference type="PANTHER" id="PTHR23291">
    <property type="entry name" value="BAX INHIBITOR-RELATED"/>
    <property type="match status" value="1"/>
</dbReference>
<evidence type="ECO:0000313" key="19">
    <source>
        <dbReference type="Proteomes" id="UP000441330"/>
    </source>
</evidence>
<dbReference type="EMBL" id="JAGZFP010000004">
    <property type="protein sequence ID" value="MBS5358093.1"/>
    <property type="molecule type" value="Genomic_DNA"/>
</dbReference>
<organism evidence="10 21">
    <name type="scientific">Streptococcus parasanguinis</name>
    <dbReference type="NCBI Taxonomy" id="1318"/>
    <lineage>
        <taxon>Bacteria</taxon>
        <taxon>Bacillati</taxon>
        <taxon>Bacillota</taxon>
        <taxon>Bacilli</taxon>
        <taxon>Lactobacillales</taxon>
        <taxon>Streptococcaceae</taxon>
        <taxon>Streptococcus</taxon>
    </lineage>
</organism>
<evidence type="ECO:0000313" key="15">
    <source>
        <dbReference type="EMBL" id="WNB84108.1"/>
    </source>
</evidence>
<dbReference type="Proteomes" id="UP000430295">
    <property type="component" value="Unassembled WGS sequence"/>
</dbReference>
<dbReference type="EMBL" id="WMZA01000001">
    <property type="protein sequence ID" value="MTR62275.1"/>
    <property type="molecule type" value="Genomic_DNA"/>
</dbReference>
<evidence type="ECO:0000313" key="7">
    <source>
        <dbReference type="EMBL" id="MBS5358093.1"/>
    </source>
</evidence>
<evidence type="ECO:0000313" key="8">
    <source>
        <dbReference type="EMBL" id="MBS6537305.1"/>
    </source>
</evidence>
<protein>
    <submittedName>
        <fullName evidence="10">BAX inhibitor (BI)-1/YccA family protein</fullName>
    </submittedName>
    <submittedName>
        <fullName evidence="7">Bax inhibitor-1/YccA family protein</fullName>
    </submittedName>
</protein>
<dbReference type="Proteomes" id="UP000460220">
    <property type="component" value="Unassembled WGS sequence"/>
</dbReference>
<dbReference type="RefSeq" id="WP_003008369.1">
    <property type="nucleotide sequence ID" value="NZ_CABIWQ010000002.1"/>
</dbReference>
<evidence type="ECO:0000313" key="9">
    <source>
        <dbReference type="EMBL" id="MTR40329.1"/>
    </source>
</evidence>
<reference evidence="7" key="3">
    <citation type="submission" date="2021-02" db="EMBL/GenBank/DDBJ databases">
        <title>Infant gut strain persistence is associated with maternal origin, phylogeny, and functional potential including surface adhesion and iron acquisition.</title>
        <authorList>
            <person name="Lou Y.C."/>
        </authorList>
    </citation>
    <scope>NUCLEOTIDE SEQUENCE</scope>
    <source>
        <strain evidence="8">L3_060_000G1_dasL3_060_000G1_metabat.metabat.86_ sub</strain>
        <strain evidence="7">L3_098_011G1_dasL3_098_011G1_concoct_7</strain>
    </source>
</reference>
<proteinExistence type="inferred from homology"/>
<dbReference type="Proteomes" id="UP000761167">
    <property type="component" value="Unassembled WGS sequence"/>
</dbReference>
<feature type="transmembrane region" description="Helical" evidence="6">
    <location>
        <begin position="165"/>
        <end position="181"/>
    </location>
</feature>
<dbReference type="EMBL" id="QSIO01000001">
    <property type="protein sequence ID" value="RHC96219.1"/>
    <property type="molecule type" value="Genomic_DNA"/>
</dbReference>
<evidence type="ECO:0000256" key="1">
    <source>
        <dbReference type="ARBA" id="ARBA00004141"/>
    </source>
</evidence>
<dbReference type="AlphaFoldDB" id="A0A0F3H5Z0"/>
<reference evidence="16 17" key="1">
    <citation type="submission" date="2018-08" db="EMBL/GenBank/DDBJ databases">
        <title>A genome reference for cultivated species of the human gut microbiota.</title>
        <authorList>
            <person name="Zou Y."/>
            <person name="Xue W."/>
            <person name="Luo G."/>
        </authorList>
    </citation>
    <scope>NUCLEOTIDE SEQUENCE [LARGE SCALE GENOMIC DNA]</scope>
    <source>
        <strain evidence="14 16">AF30-12BH</strain>
        <strain evidence="13 17">AM33-3BH</strain>
    </source>
</reference>
<dbReference type="Proteomes" id="UP000441330">
    <property type="component" value="Unassembled WGS sequence"/>
</dbReference>
<comment type="subcellular location">
    <subcellularLocation>
        <location evidence="1">Membrane</location>
        <topology evidence="1">Multi-pass membrane protein</topology>
    </subcellularLocation>
</comment>
<dbReference type="Proteomes" id="UP000709219">
    <property type="component" value="Unassembled WGS sequence"/>
</dbReference>
<evidence type="ECO:0000256" key="3">
    <source>
        <dbReference type="ARBA" id="ARBA00022692"/>
    </source>
</evidence>
<reference evidence="15" key="4">
    <citation type="submission" date="2023-09" db="EMBL/GenBank/DDBJ databases">
        <title>Streptococcus_parasanguinius_hifiasm_complete_genome_Zymo_Research_ D6332.</title>
        <authorList>
            <person name="Damerum A."/>
        </authorList>
    </citation>
    <scope>NUCLEOTIDE SEQUENCE</scope>
    <source>
        <strain evidence="15">B-1756</strain>
    </source>
</reference>
<evidence type="ECO:0000313" key="13">
    <source>
        <dbReference type="EMBL" id="RHC96219.1"/>
    </source>
</evidence>
<dbReference type="GO" id="GO:0005886">
    <property type="term" value="C:plasma membrane"/>
    <property type="evidence" value="ECO:0007669"/>
    <property type="project" value="TreeGrafter"/>
</dbReference>
<dbReference type="EMBL" id="JAGZZN010000050">
    <property type="protein sequence ID" value="MBS6537305.1"/>
    <property type="molecule type" value="Genomic_DNA"/>
</dbReference>
<dbReference type="Pfam" id="PF01027">
    <property type="entry name" value="Bax1-I"/>
    <property type="match status" value="1"/>
</dbReference>
<dbReference type="PANTHER" id="PTHR23291:SF50">
    <property type="entry name" value="PROTEIN LIFEGUARD 4"/>
    <property type="match status" value="1"/>
</dbReference>
<evidence type="ECO:0000313" key="18">
    <source>
        <dbReference type="Proteomes" id="UP000430295"/>
    </source>
</evidence>
<sequence length="228" mass="25008">MYNDSVIQEQSGLNAFYNKIYSLVGIGVGISALVSGLMMTVFQDFFVQILTTAPMVYYAAVVVELILVFVASGKAVKNSPSALPIFLIYSALNGFTLSFIIARYMQATVYKAFLVSALMFIVMGAIGRVVKKDLSGMGRALMGVLIGVIIASVVNMFLRSSGMDYILSIISVFLFAGLTAWDNQKIRYVYDQTNGQPATGWAVAMALELYLDFINLFISLLRIFGRND</sequence>
<name>A0A0F3H5Z0_STRPA</name>